<feature type="signal peptide" evidence="11">
    <location>
        <begin position="1"/>
        <end position="23"/>
    </location>
</feature>
<dbReference type="PANTHER" id="PTHR21137">
    <property type="entry name" value="ODORANT RECEPTOR"/>
    <property type="match status" value="1"/>
</dbReference>
<dbReference type="PANTHER" id="PTHR21137:SF35">
    <property type="entry name" value="ODORANT RECEPTOR 19A-RELATED"/>
    <property type="match status" value="1"/>
</dbReference>
<evidence type="ECO:0000256" key="6">
    <source>
        <dbReference type="ARBA" id="ARBA00022989"/>
    </source>
</evidence>
<comment type="caution">
    <text evidence="12">The sequence shown here is derived from an EMBL/GenBank/DDBJ whole genome shotgun (WGS) entry which is preliminary data.</text>
</comment>
<dbReference type="InterPro" id="IPR006631">
    <property type="entry name" value="DM4_12"/>
</dbReference>
<evidence type="ECO:0000256" key="9">
    <source>
        <dbReference type="ARBA" id="ARBA00023224"/>
    </source>
</evidence>
<keyword evidence="6 10" id="KW-1133">Transmembrane helix</keyword>
<name>A0AAW1NDC7_POPJA</name>
<dbReference type="Proteomes" id="UP001458880">
    <property type="component" value="Unassembled WGS sequence"/>
</dbReference>
<feature type="transmembrane region" description="Helical" evidence="10">
    <location>
        <begin position="375"/>
        <end position="396"/>
    </location>
</feature>
<evidence type="ECO:0000256" key="11">
    <source>
        <dbReference type="SAM" id="SignalP"/>
    </source>
</evidence>
<sequence length="505" mass="59374">MNVSKFSATASILLVAILTIVHGNNDGHKIQKRYTLLYPRNTFFQFSIGWAMRTMLRNKRQFVLDSVYQQRYDLPTNLSDFSMPTYYTRSILDNYDITRETLYVYIMNTLDNLELDGEQCLLRAVCDVAHTPFHTKKKNSILEKIAQFIFTPSTYYNFDEELQEERGVSNQTLGENLLYAYEIGRQKKNCEGDMFIKALQSLIAVTHMLLKYLILIYYKHGLTMLLHDSTRKFWNYRKFPQQIKTRIEKIHQAVKYSQITILIVSLIVAYVYFLRPIFDVDYFFLLETRVPVSYPMSAILLWAQFYCFCIGIPITFSCDLIYLALCVHVVLQMRLLKYKIKESLKNGRDNSGKVLAGCVHYHQFLESIFSRMKQVYSITLLFHYFVTLISTCSDLYEVLVWNADLTNTLIKFSSVVIFFAQFGYYTFPAEQVTFEFADLSDAVYLTKWYKNRLKFQKIVLFVMLRSQRLEYFTGADLMNISVDTFGSVFKKTISFYAVLRNLLNK</sequence>
<keyword evidence="5" id="KW-0552">Olfaction</keyword>
<dbReference type="SMART" id="SM00718">
    <property type="entry name" value="DM4_12"/>
    <property type="match status" value="1"/>
</dbReference>
<dbReference type="InterPro" id="IPR004117">
    <property type="entry name" value="7tm6_olfct_rcpt"/>
</dbReference>
<feature type="transmembrane region" description="Helical" evidence="10">
    <location>
        <begin position="259"/>
        <end position="278"/>
    </location>
</feature>
<feature type="transmembrane region" description="Helical" evidence="10">
    <location>
        <begin position="298"/>
        <end position="331"/>
    </location>
</feature>
<dbReference type="AlphaFoldDB" id="A0AAW1NDC7"/>
<keyword evidence="2" id="KW-1003">Cell membrane</keyword>
<keyword evidence="9" id="KW-0807">Transducer</keyword>
<dbReference type="GO" id="GO:0005886">
    <property type="term" value="C:plasma membrane"/>
    <property type="evidence" value="ECO:0007669"/>
    <property type="project" value="UniProtKB-SubCell"/>
</dbReference>
<keyword evidence="3" id="KW-0716">Sensory transduction</keyword>
<dbReference type="EMBL" id="JASPKY010000003">
    <property type="protein sequence ID" value="KAK9758668.1"/>
    <property type="molecule type" value="Genomic_DNA"/>
</dbReference>
<feature type="chain" id="PRO_5043418804" evidence="11">
    <location>
        <begin position="24"/>
        <end position="505"/>
    </location>
</feature>
<evidence type="ECO:0000256" key="7">
    <source>
        <dbReference type="ARBA" id="ARBA00023136"/>
    </source>
</evidence>
<keyword evidence="13" id="KW-1185">Reference proteome</keyword>
<dbReference type="GO" id="GO:0005549">
    <property type="term" value="F:odorant binding"/>
    <property type="evidence" value="ECO:0007669"/>
    <property type="project" value="InterPro"/>
</dbReference>
<organism evidence="12 13">
    <name type="scientific">Popillia japonica</name>
    <name type="common">Japanese beetle</name>
    <dbReference type="NCBI Taxonomy" id="7064"/>
    <lineage>
        <taxon>Eukaryota</taxon>
        <taxon>Metazoa</taxon>
        <taxon>Ecdysozoa</taxon>
        <taxon>Arthropoda</taxon>
        <taxon>Hexapoda</taxon>
        <taxon>Insecta</taxon>
        <taxon>Pterygota</taxon>
        <taxon>Neoptera</taxon>
        <taxon>Endopterygota</taxon>
        <taxon>Coleoptera</taxon>
        <taxon>Polyphaga</taxon>
        <taxon>Scarabaeiformia</taxon>
        <taxon>Scarabaeidae</taxon>
        <taxon>Rutelinae</taxon>
        <taxon>Popillia</taxon>
    </lineage>
</organism>
<accession>A0AAW1NDC7</accession>
<evidence type="ECO:0000313" key="12">
    <source>
        <dbReference type="EMBL" id="KAK9758668.1"/>
    </source>
</evidence>
<protein>
    <submittedName>
        <fullName evidence="12">DM4/DM12 family</fullName>
    </submittedName>
</protein>
<evidence type="ECO:0000313" key="13">
    <source>
        <dbReference type="Proteomes" id="UP001458880"/>
    </source>
</evidence>
<evidence type="ECO:0000256" key="2">
    <source>
        <dbReference type="ARBA" id="ARBA00022475"/>
    </source>
</evidence>
<evidence type="ECO:0000256" key="4">
    <source>
        <dbReference type="ARBA" id="ARBA00022692"/>
    </source>
</evidence>
<keyword evidence="11" id="KW-0732">Signal</keyword>
<evidence type="ECO:0000256" key="3">
    <source>
        <dbReference type="ARBA" id="ARBA00022606"/>
    </source>
</evidence>
<gene>
    <name evidence="12" type="ORF">QE152_g486</name>
</gene>
<keyword evidence="7 10" id="KW-0472">Membrane</keyword>
<evidence type="ECO:0000256" key="1">
    <source>
        <dbReference type="ARBA" id="ARBA00004651"/>
    </source>
</evidence>
<evidence type="ECO:0000256" key="8">
    <source>
        <dbReference type="ARBA" id="ARBA00023170"/>
    </source>
</evidence>
<dbReference type="GO" id="GO:0007165">
    <property type="term" value="P:signal transduction"/>
    <property type="evidence" value="ECO:0007669"/>
    <property type="project" value="UniProtKB-KW"/>
</dbReference>
<dbReference type="GO" id="GO:0004984">
    <property type="term" value="F:olfactory receptor activity"/>
    <property type="evidence" value="ECO:0007669"/>
    <property type="project" value="InterPro"/>
</dbReference>
<evidence type="ECO:0000256" key="5">
    <source>
        <dbReference type="ARBA" id="ARBA00022725"/>
    </source>
</evidence>
<dbReference type="Pfam" id="PF07841">
    <property type="entry name" value="DM4_12"/>
    <property type="match status" value="1"/>
</dbReference>
<keyword evidence="4 10" id="KW-0812">Transmembrane</keyword>
<reference evidence="12 13" key="1">
    <citation type="journal article" date="2024" name="BMC Genomics">
        <title>De novo assembly and annotation of Popillia japonica's genome with initial clues to its potential as an invasive pest.</title>
        <authorList>
            <person name="Cucini C."/>
            <person name="Boschi S."/>
            <person name="Funari R."/>
            <person name="Cardaioli E."/>
            <person name="Iannotti N."/>
            <person name="Marturano G."/>
            <person name="Paoli F."/>
            <person name="Bruttini M."/>
            <person name="Carapelli A."/>
            <person name="Frati F."/>
            <person name="Nardi F."/>
        </authorList>
    </citation>
    <scope>NUCLEOTIDE SEQUENCE [LARGE SCALE GENOMIC DNA]</scope>
    <source>
        <strain evidence="12">DMR45628</strain>
    </source>
</reference>
<feature type="transmembrane region" description="Helical" evidence="10">
    <location>
        <begin position="408"/>
        <end position="427"/>
    </location>
</feature>
<comment type="subcellular location">
    <subcellularLocation>
        <location evidence="1">Cell membrane</location>
        <topology evidence="1">Multi-pass membrane protein</topology>
    </subcellularLocation>
</comment>
<proteinExistence type="predicted"/>
<keyword evidence="8" id="KW-0675">Receptor</keyword>
<dbReference type="Pfam" id="PF02949">
    <property type="entry name" value="7tm_6"/>
    <property type="match status" value="1"/>
</dbReference>
<evidence type="ECO:0000256" key="10">
    <source>
        <dbReference type="SAM" id="Phobius"/>
    </source>
</evidence>